<feature type="compositionally biased region" description="Basic residues" evidence="4">
    <location>
        <begin position="1903"/>
        <end position="1913"/>
    </location>
</feature>
<dbReference type="InterPro" id="IPR013968">
    <property type="entry name" value="PKS_KR"/>
</dbReference>
<dbReference type="SUPFAM" id="SSF52777">
    <property type="entry name" value="CoA-dependent acyltransferases"/>
    <property type="match status" value="2"/>
</dbReference>
<dbReference type="InterPro" id="IPR020845">
    <property type="entry name" value="AMP-binding_CS"/>
</dbReference>
<feature type="region of interest" description="Disordered" evidence="4">
    <location>
        <begin position="1880"/>
        <end position="1913"/>
    </location>
</feature>
<feature type="compositionally biased region" description="Basic and acidic residues" evidence="4">
    <location>
        <begin position="1893"/>
        <end position="1902"/>
    </location>
</feature>
<dbReference type="SUPFAM" id="SSF56801">
    <property type="entry name" value="Acetyl-CoA synthetase-like"/>
    <property type="match status" value="2"/>
</dbReference>
<dbReference type="PROSITE" id="PS00455">
    <property type="entry name" value="AMP_BINDING"/>
    <property type="match status" value="1"/>
</dbReference>
<keyword evidence="2" id="KW-0596">Phosphopantetheine</keyword>
<feature type="compositionally biased region" description="Low complexity" evidence="4">
    <location>
        <begin position="1880"/>
        <end position="1892"/>
    </location>
</feature>
<dbReference type="Gene3D" id="3.30.559.30">
    <property type="entry name" value="Nonribosomal peptide synthetase, condensation domain"/>
    <property type="match status" value="1"/>
</dbReference>
<sequence>MTPLDDAQAGTGEALADTGEARTGAATAAHEVSVYRASHAQMRMWFSHRAEPGSPYYNSSITLRLTGDLDVEALRHALDAVVARHDALRTVFAELEGELVQVVDPLLRTHLDVHDADAASPRSGELIGGVLRDRIREFTDEPFDLSRGPLLRARLFRTRGEAALLVLTMHHIVVDGWSMGPLTAELSALYRARVTGAEAVLPDLPIQYGDYAEWQRDTLRGPRLDQAVERWRDRLTPPPPVLDLPTDLPRADVPAHDGHGLVFHLDEELTARLRAFSRTRGVTLYTTLMAGFAALLHRYSGQDDIVIGTPASGRGDTAVQPLIGFFVNTLPIRADLSGRPTYGDLLDRVRGSVLAAFADDDIPLDLIVEEVRPARMPGHTPLFDALFTVQSTTLKALDLPGVQAEWADVDHWWTRFDVECNVWDEGERLRGLLVYRTSLFRAATMERVVGQFARLLSAAVTDPGVPVADLPLLDAGDLARSSPGALAQAITRALPVGECAVLTRRGPGGDEPVAAAVPLAPLTEAQVVAAMREALPYGVRPGGAILVSRLPRRPDGTLDQEALAALPVLSADVAGRLEGLLTSVGGVAAASAAVTEVPARDRHVYVGGPLGPSTLSPRPDTVGRPEEADVSDADLSRRREPSARGGGTADGPPSVSDGGPPADAGASDLGAALLAAAVRQDRGVVFVDADGGEHRLAYGELVTAAARVLGGLRALGLKPGDPVLFQLDDVREFTVALWACVLGGIVPVPLAPARTPPQLARLEGARHLLSGPFTLTSDTLSGLAAGEPDRRWHRPAPGDLALLLLTSGSTGTPKAVRLTHRNILTRSAGAIAVGGFTEDDVSLNWMPLDHVGGVVMFHMRDVLRGCEQIQVDTSYVLADPLRWPELASRFRATATWAPNFAFGLVAERAAELAGRGIDLSPLRYVLNGGEAVVPSVARGFLRALAPYGLPETAMRPAWGMSETSSGQTDSERFTLASTSDGDVFTEVGRPYPGFRMRVVDAGAGGGTDGGADGGGVVPEGTVGRLQVCGPAVTEGYYGGAEPEAFTADGWFETGDLAVLRGGRLTITGRAKDVIIVNGVNYYCHDIEAAVEELPDVARSYTAACAVRLPGGTTDRLAVFFHAEPGADPADVLRRVRGAVLARVGVNVDHLVPVEKADIPKTDLGKIQRARLRGRFEDGGFDAAAHRAEALLGGAGTLPDWFHRPAWRPAAALGLEQSGPLEESGLAERGAAEGGPLTSGGPPTGSAAVGLGEAAAGGPDSGGLVLIDDGGALVAALREALVARGVPHTVTAAATLAPARPGGGDTDPPHGVSLRAVPPYGDAPHGLPPDGRPLRVVATSGDLLTVRDLARGLPPFTIVYGVGRQTWHVTEGDSVDPHQAMVPALLRSAEQEIPGLRCRYIDLPAEPGPADLAIAVDELAVAQADLEIAIRGGVRLARRLEPVFCADGPTGTTVQEPAPAGAPPADAPPAPSRSPEGRSSEGLPRTRTGSRAEGPLKRGGWYVVTGGLGGVGVETARYLLTVWDAKVLLLGRSTAASATGATAGAGSAAGSNAGAVPAELAALGDVRYAAADVCDADQVRRALDEAAALWGEAPSGVFHLAGVFVQRPIGEESDEELRVALAAKVEGTRVLHEAVAYVPDAAFVLFSSVNGFFGGALAASYAAACAYQDAFADARRALGLRAQSLAWTMWDETGMSAGFPAKELTRERGFHVLGRDQGIRSLDAALRAGDPHMLIGVDESRPWTRAHLDAPAAPVRRLVAHVVPREGGDPASAVRPQVTDRFGVAVPWTWEVVDRLPESAGGGGDGRDADPAGDTQRLIAEIWCEVLGLPRVGVRAAFFDLGGASLQLARVHGVLQERLGRRVAMVDLFRHPTVESLAEFLDAPEAAPEPAAARARDRGERRLAARGRRDRRSR</sequence>
<accession>A0A1G8GP04</accession>
<keyword evidence="6" id="KW-0436">Ligase</keyword>
<feature type="domain" description="Carrier" evidence="5">
    <location>
        <begin position="1809"/>
        <end position="1884"/>
    </location>
</feature>
<evidence type="ECO:0000259" key="5">
    <source>
        <dbReference type="PROSITE" id="PS50075"/>
    </source>
</evidence>
<keyword evidence="7" id="KW-1185">Reference proteome</keyword>
<feature type="compositionally biased region" description="Pro residues" evidence="4">
    <location>
        <begin position="1459"/>
        <end position="1471"/>
    </location>
</feature>
<dbReference type="InterPro" id="IPR023213">
    <property type="entry name" value="CAT-like_dom_sf"/>
</dbReference>
<dbReference type="InterPro" id="IPR000873">
    <property type="entry name" value="AMP-dep_synth/lig_dom"/>
</dbReference>
<dbReference type="SUPFAM" id="SSF51735">
    <property type="entry name" value="NAD(P)-binding Rossmann-fold domains"/>
    <property type="match status" value="2"/>
</dbReference>
<feature type="region of interest" description="Disordered" evidence="4">
    <location>
        <begin position="1222"/>
        <end position="1253"/>
    </location>
</feature>
<dbReference type="GO" id="GO:0005737">
    <property type="term" value="C:cytoplasm"/>
    <property type="evidence" value="ECO:0007669"/>
    <property type="project" value="TreeGrafter"/>
</dbReference>
<dbReference type="GO" id="GO:0016874">
    <property type="term" value="F:ligase activity"/>
    <property type="evidence" value="ECO:0007669"/>
    <property type="project" value="UniProtKB-KW"/>
</dbReference>
<comment type="cofactor">
    <cofactor evidence="1">
        <name>pantetheine 4'-phosphate</name>
        <dbReference type="ChEBI" id="CHEBI:47942"/>
    </cofactor>
</comment>
<dbReference type="InterPro" id="IPR001242">
    <property type="entry name" value="Condensation_dom"/>
</dbReference>
<evidence type="ECO:0000256" key="1">
    <source>
        <dbReference type="ARBA" id="ARBA00001957"/>
    </source>
</evidence>
<dbReference type="RefSeq" id="WP_093173498.1">
    <property type="nucleotide sequence ID" value="NZ_FNCN01000028.1"/>
</dbReference>
<dbReference type="Pfam" id="PF00668">
    <property type="entry name" value="Condensation"/>
    <property type="match status" value="1"/>
</dbReference>
<dbReference type="Proteomes" id="UP000198923">
    <property type="component" value="Unassembled WGS sequence"/>
</dbReference>
<dbReference type="STRING" id="504805.SAMN05421505_12828"/>
<feature type="compositionally biased region" description="Low complexity" evidence="4">
    <location>
        <begin position="650"/>
        <end position="666"/>
    </location>
</feature>
<reference evidence="6 7" key="1">
    <citation type="submission" date="2016-10" db="EMBL/GenBank/DDBJ databases">
        <authorList>
            <person name="de Groot N.N."/>
        </authorList>
    </citation>
    <scope>NUCLEOTIDE SEQUENCE [LARGE SCALE GENOMIC DNA]</scope>
    <source>
        <strain evidence="6 7">CPCC 201354</strain>
    </source>
</reference>
<dbReference type="Gene3D" id="3.30.300.30">
    <property type="match status" value="2"/>
</dbReference>
<evidence type="ECO:0000256" key="3">
    <source>
        <dbReference type="ARBA" id="ARBA00022553"/>
    </source>
</evidence>
<dbReference type="OrthoDB" id="3671040at2"/>
<dbReference type="GO" id="GO:0044550">
    <property type="term" value="P:secondary metabolite biosynthetic process"/>
    <property type="evidence" value="ECO:0007669"/>
    <property type="project" value="TreeGrafter"/>
</dbReference>
<dbReference type="PANTHER" id="PTHR45527">
    <property type="entry name" value="NONRIBOSOMAL PEPTIDE SYNTHETASE"/>
    <property type="match status" value="1"/>
</dbReference>
<gene>
    <name evidence="6" type="ORF">SAMN05421505_12828</name>
</gene>
<evidence type="ECO:0000256" key="2">
    <source>
        <dbReference type="ARBA" id="ARBA00022450"/>
    </source>
</evidence>
<name>A0A1G8GP04_9ACTN</name>
<dbReference type="GO" id="GO:0043041">
    <property type="term" value="P:amino acid activation for nonribosomal peptide biosynthetic process"/>
    <property type="evidence" value="ECO:0007669"/>
    <property type="project" value="TreeGrafter"/>
</dbReference>
<dbReference type="CDD" id="cd19531">
    <property type="entry name" value="LCL_NRPS-like"/>
    <property type="match status" value="1"/>
</dbReference>
<dbReference type="EMBL" id="FNCN01000028">
    <property type="protein sequence ID" value="SDH96036.1"/>
    <property type="molecule type" value="Genomic_DNA"/>
</dbReference>
<keyword evidence="3" id="KW-0597">Phosphoprotein</keyword>
<evidence type="ECO:0000313" key="6">
    <source>
        <dbReference type="EMBL" id="SDH96036.1"/>
    </source>
</evidence>
<dbReference type="SMART" id="SM00822">
    <property type="entry name" value="PKS_KR"/>
    <property type="match status" value="1"/>
</dbReference>
<feature type="region of interest" description="Disordered" evidence="4">
    <location>
        <begin position="1"/>
        <end position="23"/>
    </location>
</feature>
<dbReference type="GO" id="GO:0008610">
    <property type="term" value="P:lipid biosynthetic process"/>
    <property type="evidence" value="ECO:0007669"/>
    <property type="project" value="UniProtKB-ARBA"/>
</dbReference>
<dbReference type="InterPro" id="IPR020806">
    <property type="entry name" value="PKS_PP-bd"/>
</dbReference>
<dbReference type="Gene3D" id="3.40.50.720">
    <property type="entry name" value="NAD(P)-binding Rossmann-like Domain"/>
    <property type="match status" value="1"/>
</dbReference>
<feature type="compositionally biased region" description="Low complexity" evidence="4">
    <location>
        <begin position="1233"/>
        <end position="1253"/>
    </location>
</feature>
<dbReference type="Pfam" id="PF00501">
    <property type="entry name" value="AMP-binding"/>
    <property type="match status" value="1"/>
</dbReference>
<proteinExistence type="predicted"/>
<organism evidence="6 7">
    <name type="scientific">Sinosporangium album</name>
    <dbReference type="NCBI Taxonomy" id="504805"/>
    <lineage>
        <taxon>Bacteria</taxon>
        <taxon>Bacillati</taxon>
        <taxon>Actinomycetota</taxon>
        <taxon>Actinomycetes</taxon>
        <taxon>Streptosporangiales</taxon>
        <taxon>Streptosporangiaceae</taxon>
        <taxon>Sinosporangium</taxon>
    </lineage>
</organism>
<dbReference type="PROSITE" id="PS50075">
    <property type="entry name" value="CARRIER"/>
    <property type="match status" value="1"/>
</dbReference>
<evidence type="ECO:0000256" key="4">
    <source>
        <dbReference type="SAM" id="MobiDB-lite"/>
    </source>
</evidence>
<dbReference type="InterPro" id="IPR009081">
    <property type="entry name" value="PP-bd_ACP"/>
</dbReference>
<dbReference type="Pfam" id="PF08659">
    <property type="entry name" value="KR"/>
    <property type="match status" value="1"/>
</dbReference>
<dbReference type="InterPro" id="IPR036291">
    <property type="entry name" value="NAD(P)-bd_dom_sf"/>
</dbReference>
<dbReference type="InterPro" id="IPR042099">
    <property type="entry name" value="ANL_N_sf"/>
</dbReference>
<dbReference type="InterPro" id="IPR036736">
    <property type="entry name" value="ACP-like_sf"/>
</dbReference>
<evidence type="ECO:0000313" key="7">
    <source>
        <dbReference type="Proteomes" id="UP000198923"/>
    </source>
</evidence>
<dbReference type="SMART" id="SM00823">
    <property type="entry name" value="PKS_PP"/>
    <property type="match status" value="1"/>
</dbReference>
<dbReference type="Gene3D" id="1.10.1200.10">
    <property type="entry name" value="ACP-like"/>
    <property type="match status" value="1"/>
</dbReference>
<dbReference type="SUPFAM" id="SSF47336">
    <property type="entry name" value="ACP-like"/>
    <property type="match status" value="1"/>
</dbReference>
<dbReference type="Gene3D" id="3.30.559.10">
    <property type="entry name" value="Chloramphenicol acetyltransferase-like domain"/>
    <property type="match status" value="1"/>
</dbReference>
<dbReference type="PANTHER" id="PTHR45527:SF1">
    <property type="entry name" value="FATTY ACID SYNTHASE"/>
    <property type="match status" value="1"/>
</dbReference>
<feature type="region of interest" description="Disordered" evidence="4">
    <location>
        <begin position="1446"/>
        <end position="1493"/>
    </location>
</feature>
<dbReference type="InterPro" id="IPR045851">
    <property type="entry name" value="AMP-bd_C_sf"/>
</dbReference>
<dbReference type="Gene3D" id="3.40.50.12780">
    <property type="entry name" value="N-terminal domain of ligase-like"/>
    <property type="match status" value="1"/>
</dbReference>
<dbReference type="Pfam" id="PF00550">
    <property type="entry name" value="PP-binding"/>
    <property type="match status" value="1"/>
</dbReference>
<dbReference type="InterPro" id="IPR057326">
    <property type="entry name" value="KR_dom"/>
</dbReference>
<protein>
    <submittedName>
        <fullName evidence="6">Acyl-CoA synthetase (AMP-forming)/AMP-acid ligase II</fullName>
    </submittedName>
</protein>
<feature type="region of interest" description="Disordered" evidence="4">
    <location>
        <begin position="603"/>
        <end position="666"/>
    </location>
</feature>
<dbReference type="GO" id="GO:0031177">
    <property type="term" value="F:phosphopantetheine binding"/>
    <property type="evidence" value="ECO:0007669"/>
    <property type="project" value="InterPro"/>
</dbReference>